<protein>
    <submittedName>
        <fullName evidence="2">Uncharacterized protein</fullName>
    </submittedName>
</protein>
<dbReference type="EMBL" id="BPLQ01011795">
    <property type="protein sequence ID" value="GIY60407.1"/>
    <property type="molecule type" value="Genomic_DNA"/>
</dbReference>
<reference evidence="2 3" key="1">
    <citation type="submission" date="2021-06" db="EMBL/GenBank/DDBJ databases">
        <title>Caerostris darwini draft genome.</title>
        <authorList>
            <person name="Kono N."/>
            <person name="Arakawa K."/>
        </authorList>
    </citation>
    <scope>NUCLEOTIDE SEQUENCE [LARGE SCALE GENOMIC DNA]</scope>
</reference>
<evidence type="ECO:0000313" key="3">
    <source>
        <dbReference type="Proteomes" id="UP001054837"/>
    </source>
</evidence>
<evidence type="ECO:0000313" key="2">
    <source>
        <dbReference type="EMBL" id="GIY60407.1"/>
    </source>
</evidence>
<dbReference type="AlphaFoldDB" id="A0AAV4URJ1"/>
<organism evidence="2 3">
    <name type="scientific">Caerostris darwini</name>
    <dbReference type="NCBI Taxonomy" id="1538125"/>
    <lineage>
        <taxon>Eukaryota</taxon>
        <taxon>Metazoa</taxon>
        <taxon>Ecdysozoa</taxon>
        <taxon>Arthropoda</taxon>
        <taxon>Chelicerata</taxon>
        <taxon>Arachnida</taxon>
        <taxon>Araneae</taxon>
        <taxon>Araneomorphae</taxon>
        <taxon>Entelegynae</taxon>
        <taxon>Araneoidea</taxon>
        <taxon>Araneidae</taxon>
        <taxon>Caerostris</taxon>
    </lineage>
</organism>
<evidence type="ECO:0000256" key="1">
    <source>
        <dbReference type="SAM" id="MobiDB-lite"/>
    </source>
</evidence>
<name>A0AAV4URJ1_9ARAC</name>
<proteinExistence type="predicted"/>
<keyword evidence="3" id="KW-1185">Reference proteome</keyword>
<dbReference type="Proteomes" id="UP001054837">
    <property type="component" value="Unassembled WGS sequence"/>
</dbReference>
<sequence>MAAAFQDTPLVFKKGSKTLAKWCLYQDDSEEGGRVWLRGDPSKPGTPLANPGLKSEGVNGNVFAEDHEETEWAI</sequence>
<comment type="caution">
    <text evidence="2">The sequence shown here is derived from an EMBL/GenBank/DDBJ whole genome shotgun (WGS) entry which is preliminary data.</text>
</comment>
<gene>
    <name evidence="2" type="ORF">CDAR_564981</name>
</gene>
<accession>A0AAV4URJ1</accession>
<feature type="region of interest" description="Disordered" evidence="1">
    <location>
        <begin position="39"/>
        <end position="59"/>
    </location>
</feature>